<proteinExistence type="predicted"/>
<organism evidence="2 3">
    <name type="scientific">Sphagnurus paluster</name>
    <dbReference type="NCBI Taxonomy" id="117069"/>
    <lineage>
        <taxon>Eukaryota</taxon>
        <taxon>Fungi</taxon>
        <taxon>Dikarya</taxon>
        <taxon>Basidiomycota</taxon>
        <taxon>Agaricomycotina</taxon>
        <taxon>Agaricomycetes</taxon>
        <taxon>Agaricomycetidae</taxon>
        <taxon>Agaricales</taxon>
        <taxon>Tricholomatineae</taxon>
        <taxon>Lyophyllaceae</taxon>
        <taxon>Sphagnurus</taxon>
    </lineage>
</organism>
<accession>A0A9P7K4A3</accession>
<gene>
    <name evidence="2" type="ORF">H0H81_008412</name>
</gene>
<feature type="transmembrane region" description="Helical" evidence="1">
    <location>
        <begin position="78"/>
        <end position="97"/>
    </location>
</feature>
<keyword evidence="1" id="KW-0812">Transmembrane</keyword>
<dbReference type="OrthoDB" id="3256800at2759"/>
<evidence type="ECO:0000256" key="1">
    <source>
        <dbReference type="SAM" id="Phobius"/>
    </source>
</evidence>
<reference evidence="2" key="1">
    <citation type="submission" date="2021-02" db="EMBL/GenBank/DDBJ databases">
        <authorList>
            <person name="Nieuwenhuis M."/>
            <person name="Van De Peppel L.J.J."/>
        </authorList>
    </citation>
    <scope>NUCLEOTIDE SEQUENCE</scope>
    <source>
        <strain evidence="2">D49</strain>
    </source>
</reference>
<keyword evidence="1" id="KW-0472">Membrane</keyword>
<comment type="caution">
    <text evidence="2">The sequence shown here is derived from an EMBL/GenBank/DDBJ whole genome shotgun (WGS) entry which is preliminary data.</text>
</comment>
<evidence type="ECO:0000313" key="3">
    <source>
        <dbReference type="Proteomes" id="UP000717328"/>
    </source>
</evidence>
<sequence>MYGSTRKILALFVSVVTISPEIGLKDATFQICMTLLEALAMGLVFGLPNPKLIATNNPLTGVFICADADPMDGTHWVVYYWASILVIEGVLLLLALFKAWQHRTAARGSSLMQQLSKDSVIYFFTLVHLFIQKGISI</sequence>
<dbReference type="AlphaFoldDB" id="A0A9P7K4A3"/>
<reference evidence="2" key="2">
    <citation type="submission" date="2021-10" db="EMBL/GenBank/DDBJ databases">
        <title>Phylogenomics reveals ancestral predisposition of the termite-cultivated fungus Termitomyces towards a domesticated lifestyle.</title>
        <authorList>
            <person name="Auxier B."/>
            <person name="Grum-Grzhimaylo A."/>
            <person name="Cardenas M.E."/>
            <person name="Lodge J.D."/>
            <person name="Laessoe T."/>
            <person name="Pedersen O."/>
            <person name="Smith M.E."/>
            <person name="Kuyper T.W."/>
            <person name="Franco-Molano E.A."/>
            <person name="Baroni T.J."/>
            <person name="Aanen D.K."/>
        </authorList>
    </citation>
    <scope>NUCLEOTIDE SEQUENCE</scope>
    <source>
        <strain evidence="2">D49</strain>
    </source>
</reference>
<name>A0A9P7K4A3_9AGAR</name>
<dbReference type="Proteomes" id="UP000717328">
    <property type="component" value="Unassembled WGS sequence"/>
</dbReference>
<keyword evidence="3" id="KW-1185">Reference proteome</keyword>
<dbReference type="EMBL" id="JABCKI010005947">
    <property type="protein sequence ID" value="KAG5636328.1"/>
    <property type="molecule type" value="Genomic_DNA"/>
</dbReference>
<keyword evidence="1" id="KW-1133">Transmembrane helix</keyword>
<protein>
    <submittedName>
        <fullName evidence="2">Uncharacterized protein</fullName>
    </submittedName>
</protein>
<evidence type="ECO:0000313" key="2">
    <source>
        <dbReference type="EMBL" id="KAG5636328.1"/>
    </source>
</evidence>